<protein>
    <recommendedName>
        <fullName evidence="2">VQ domain-containing protein</fullName>
    </recommendedName>
</protein>
<dbReference type="Pfam" id="PF05678">
    <property type="entry name" value="VQ"/>
    <property type="match status" value="1"/>
</dbReference>
<dbReference type="EMBL" id="CAMAPF010000048">
    <property type="protein sequence ID" value="CAH9084812.1"/>
    <property type="molecule type" value="Genomic_DNA"/>
</dbReference>
<comment type="caution">
    <text evidence="3">The sequence shown here is derived from an EMBL/GenBank/DDBJ whole genome shotgun (WGS) entry which is preliminary data.</text>
</comment>
<dbReference type="InterPro" id="IPR008889">
    <property type="entry name" value="VQ"/>
</dbReference>
<dbReference type="InterPro" id="IPR039607">
    <property type="entry name" value="VQ_8/17/18/20/21/25"/>
</dbReference>
<dbReference type="PANTHER" id="PTHR33143:SF6">
    <property type="entry name" value="OS08G0102900 PROTEIN"/>
    <property type="match status" value="1"/>
</dbReference>
<dbReference type="Proteomes" id="UP001152523">
    <property type="component" value="Unassembled WGS sequence"/>
</dbReference>
<feature type="compositionally biased region" description="Pro residues" evidence="1">
    <location>
        <begin position="129"/>
        <end position="138"/>
    </location>
</feature>
<gene>
    <name evidence="3" type="ORF">CEPIT_LOCUS9046</name>
</gene>
<name>A0AAV0CZ26_9ASTE</name>
<evidence type="ECO:0000259" key="2">
    <source>
        <dbReference type="Pfam" id="PF05678"/>
    </source>
</evidence>
<feature type="domain" description="VQ" evidence="2">
    <location>
        <begin position="89"/>
        <end position="113"/>
    </location>
</feature>
<evidence type="ECO:0000313" key="4">
    <source>
        <dbReference type="Proteomes" id="UP001152523"/>
    </source>
</evidence>
<proteinExistence type="predicted"/>
<feature type="region of interest" description="Disordered" evidence="1">
    <location>
        <begin position="113"/>
        <end position="147"/>
    </location>
</feature>
<evidence type="ECO:0000313" key="3">
    <source>
        <dbReference type="EMBL" id="CAH9084812.1"/>
    </source>
</evidence>
<dbReference type="GO" id="GO:0005634">
    <property type="term" value="C:nucleus"/>
    <property type="evidence" value="ECO:0007669"/>
    <property type="project" value="TreeGrafter"/>
</dbReference>
<keyword evidence="4" id="KW-1185">Reference proteome</keyword>
<organism evidence="3 4">
    <name type="scientific">Cuscuta epithymum</name>
    <dbReference type="NCBI Taxonomy" id="186058"/>
    <lineage>
        <taxon>Eukaryota</taxon>
        <taxon>Viridiplantae</taxon>
        <taxon>Streptophyta</taxon>
        <taxon>Embryophyta</taxon>
        <taxon>Tracheophyta</taxon>
        <taxon>Spermatophyta</taxon>
        <taxon>Magnoliopsida</taxon>
        <taxon>eudicotyledons</taxon>
        <taxon>Gunneridae</taxon>
        <taxon>Pentapetalae</taxon>
        <taxon>asterids</taxon>
        <taxon>lamiids</taxon>
        <taxon>Solanales</taxon>
        <taxon>Convolvulaceae</taxon>
        <taxon>Cuscuteae</taxon>
        <taxon>Cuscuta</taxon>
        <taxon>Cuscuta subgen. Cuscuta</taxon>
    </lineage>
</organism>
<feature type="region of interest" description="Disordered" evidence="1">
    <location>
        <begin position="1"/>
        <end position="20"/>
    </location>
</feature>
<evidence type="ECO:0000256" key="1">
    <source>
        <dbReference type="SAM" id="MobiDB-lite"/>
    </source>
</evidence>
<reference evidence="3" key="1">
    <citation type="submission" date="2022-07" db="EMBL/GenBank/DDBJ databases">
        <authorList>
            <person name="Macas J."/>
            <person name="Novak P."/>
            <person name="Neumann P."/>
        </authorList>
    </citation>
    <scope>NUCLEOTIDE SEQUENCE</scope>
</reference>
<dbReference type="PANTHER" id="PTHR33143">
    <property type="entry name" value="F16F4.1 PROTEIN-RELATED"/>
    <property type="match status" value="1"/>
</dbReference>
<accession>A0AAV0CZ26</accession>
<sequence length="278" mass="30620">MSQEVQVPIQDGGDHNNNNQHGKMMMMMVRDLNPHTMPNNHALKIRGDSHVIKKSPPSSSASSSIISGVAANATAAARPQPRQPVIIYTHSPKVIHTHPKDFKALVQKLTGLSRSPVPAAADRRTSRIAPPPPPPPPPLHHHPKPEPCDHYIVDGAINNNINNSDSNNYNNNNYYNDNNNVEMMGKIGLMSEDNESTSVVTDEKEGSCSASHVFEPQNNNSGFDNNEYINNNNSMDGYFNPTSMDFLCPSSYSNYVDSLLLMRSSISSLESMKDLPDF</sequence>
<dbReference type="AlphaFoldDB" id="A0AAV0CZ26"/>